<evidence type="ECO:0000256" key="2">
    <source>
        <dbReference type="ARBA" id="ARBA00007421"/>
    </source>
</evidence>
<feature type="region of interest" description="Disordered" evidence="7">
    <location>
        <begin position="109"/>
        <end position="222"/>
    </location>
</feature>
<evidence type="ECO:0000259" key="8">
    <source>
        <dbReference type="Pfam" id="PF04084"/>
    </source>
</evidence>
<evidence type="ECO:0000259" key="9">
    <source>
        <dbReference type="Pfam" id="PF24882"/>
    </source>
</evidence>
<dbReference type="Pfam" id="PF04084">
    <property type="entry name" value="RecA-like_ORC2"/>
    <property type="match status" value="1"/>
</dbReference>
<comment type="caution">
    <text evidence="10">The sequence shown here is derived from an EMBL/GenBank/DDBJ whole genome shotgun (WGS) entry which is preliminary data.</text>
</comment>
<evidence type="ECO:0000256" key="3">
    <source>
        <dbReference type="ARBA" id="ARBA00019080"/>
    </source>
</evidence>
<gene>
    <name evidence="10" type="ORF">SPARVUS_LOCUS16154481</name>
</gene>
<evidence type="ECO:0000256" key="5">
    <source>
        <dbReference type="ARBA" id="ARBA00023242"/>
    </source>
</evidence>
<reference evidence="10" key="1">
    <citation type="submission" date="2023-05" db="EMBL/GenBank/DDBJ databases">
        <authorList>
            <person name="Stuckert A."/>
        </authorList>
    </citation>
    <scope>NUCLEOTIDE SEQUENCE</scope>
</reference>
<comment type="function">
    <text evidence="6">Component of the origin recognition complex (ORC) that binds origins of replication. DNA-binding is ATP-dependent. ORC is required to assemble the pre-replication complex necessary to initiate DNA replication.</text>
</comment>
<feature type="domain" description="Origin recognition complex subunit 2 winged-helix" evidence="9">
    <location>
        <begin position="490"/>
        <end position="535"/>
    </location>
</feature>
<dbReference type="InterPro" id="IPR007220">
    <property type="entry name" value="ORC2"/>
</dbReference>
<keyword evidence="11" id="KW-1185">Reference proteome</keyword>
<protein>
    <recommendedName>
        <fullName evidence="3 6">Origin recognition complex subunit 2</fullName>
    </recommendedName>
</protein>
<evidence type="ECO:0000256" key="4">
    <source>
        <dbReference type="ARBA" id="ARBA00022705"/>
    </source>
</evidence>
<sequence length="606" mass="69458">MNHDTVQGNKNLQVQFVPDEDVLEHIIDKQEGTRLRSSTIAQKIANTKSLIKKELYAESEAVDNWKEKDYVDVLGVNTEDNLENGPGTGGGDVYSFHTMRRSNKMAQLASEMARTPGKSVTFSTKDSPEEAVSPPPNNKKQSTIKTTSKGSKNEFISTTPHRLRKRLSAPDLRSDSESDYSDSDEEIEEKPATAKTPSKGSQTPSKGSQTTGKTPSKKGKTKSNLVEEYFEAHSSSKVLTSDRTLQKLQTPKLDQETLRKLLEQTSTTFADDLYYLNKKYEELFYKWMLQLHLGFNIILFGLGSKRNLIETFRTSMLQDSLHIVINGFFPGITIKSILNSITEEALGHSGTFRSPLDQMDFILQKFKDNCSLVLYLLIHNLDSHMLRGDKSQQVLGQLASISNIHLLASIDHINAPLMWDQSKQSLYNWLWYETTTYSSYVEETSYENSLLVKRSGALALSSLTHVMRSLTPNARGIFRLLAEYQLANKDNPSYQGLSFQDFYQQCREAFLVNSDLTLRAQLTEFRDHKLIRTKKVRFMVFWLCGPGYLADRKVYFLVAVDKKCRQNIFRSYDCYRKCVNNRFFFFFCHMMPCVQYRDDWRSENSQ</sequence>
<dbReference type="PANTHER" id="PTHR14052">
    <property type="entry name" value="ORIGIN RECOGNITION COMPLEX SUBUNIT 2"/>
    <property type="match status" value="1"/>
</dbReference>
<feature type="compositionally biased region" description="Polar residues" evidence="7">
    <location>
        <begin position="195"/>
        <end position="204"/>
    </location>
</feature>
<organism evidence="10 11">
    <name type="scientific">Staurois parvus</name>
    <dbReference type="NCBI Taxonomy" id="386267"/>
    <lineage>
        <taxon>Eukaryota</taxon>
        <taxon>Metazoa</taxon>
        <taxon>Chordata</taxon>
        <taxon>Craniata</taxon>
        <taxon>Vertebrata</taxon>
        <taxon>Euteleostomi</taxon>
        <taxon>Amphibia</taxon>
        <taxon>Batrachia</taxon>
        <taxon>Anura</taxon>
        <taxon>Neobatrachia</taxon>
        <taxon>Ranoidea</taxon>
        <taxon>Ranidae</taxon>
        <taxon>Staurois</taxon>
    </lineage>
</organism>
<comment type="similarity">
    <text evidence="2 6">Belongs to the ORC2 family.</text>
</comment>
<evidence type="ECO:0000313" key="11">
    <source>
        <dbReference type="Proteomes" id="UP001162483"/>
    </source>
</evidence>
<dbReference type="InterPro" id="IPR056773">
    <property type="entry name" value="WHD_ORC2"/>
</dbReference>
<accession>A0ABN9HNI1</accession>
<dbReference type="InterPro" id="IPR056772">
    <property type="entry name" value="RecA-like_ORC2"/>
</dbReference>
<evidence type="ECO:0000256" key="7">
    <source>
        <dbReference type="SAM" id="MobiDB-lite"/>
    </source>
</evidence>
<dbReference type="Proteomes" id="UP001162483">
    <property type="component" value="Unassembled WGS sequence"/>
</dbReference>
<feature type="compositionally biased region" description="Acidic residues" evidence="7">
    <location>
        <begin position="177"/>
        <end position="188"/>
    </location>
</feature>
<evidence type="ECO:0000313" key="10">
    <source>
        <dbReference type="EMBL" id="CAI9621526.1"/>
    </source>
</evidence>
<evidence type="ECO:0000256" key="6">
    <source>
        <dbReference type="RuleBase" id="RU368084"/>
    </source>
</evidence>
<comment type="subcellular location">
    <subcellularLocation>
        <location evidence="1 6">Nucleus</location>
    </subcellularLocation>
</comment>
<keyword evidence="5 6" id="KW-0539">Nucleus</keyword>
<dbReference type="PANTHER" id="PTHR14052:SF0">
    <property type="entry name" value="ORIGIN RECOGNITION COMPLEX SUBUNIT 2"/>
    <property type="match status" value="1"/>
</dbReference>
<comment type="subunit">
    <text evidence="6">Component of the origin recognition complex (ORC).</text>
</comment>
<feature type="compositionally biased region" description="Low complexity" evidence="7">
    <location>
        <begin position="205"/>
        <end position="214"/>
    </location>
</feature>
<evidence type="ECO:0000256" key="1">
    <source>
        <dbReference type="ARBA" id="ARBA00004123"/>
    </source>
</evidence>
<keyword evidence="4 6" id="KW-0235">DNA replication</keyword>
<feature type="compositionally biased region" description="Polar residues" evidence="7">
    <location>
        <begin position="138"/>
        <end position="160"/>
    </location>
</feature>
<dbReference type="Pfam" id="PF24882">
    <property type="entry name" value="WHD_ORC2"/>
    <property type="match status" value="1"/>
</dbReference>
<feature type="domain" description="Origin recognition complex subunit 2 RecA-like" evidence="8">
    <location>
        <begin position="275"/>
        <end position="433"/>
    </location>
</feature>
<name>A0ABN9HNI1_9NEOB</name>
<proteinExistence type="inferred from homology"/>
<dbReference type="EMBL" id="CATNWA010021157">
    <property type="protein sequence ID" value="CAI9621526.1"/>
    <property type="molecule type" value="Genomic_DNA"/>
</dbReference>